<dbReference type="InterPro" id="IPR036005">
    <property type="entry name" value="Creatinase/aminopeptidase-like"/>
</dbReference>
<feature type="domain" description="Peptidase M24" evidence="1">
    <location>
        <begin position="163"/>
        <end position="371"/>
    </location>
</feature>
<dbReference type="InterPro" id="IPR050659">
    <property type="entry name" value="Peptidase_M24B"/>
</dbReference>
<sequence length="392" mass="42885">MKQKEIYSTAQEYLSQDGIPGWLVYDYRQANPVFWLVISASGHVTRPCYFYLPADGEPTLLAHHVDAGKFSDSGVQVTVYSSRDSMLTALGGLLSGVSKVAMEYSPENNLPRVSRVDAGTVELVRSLGPEVVSSADLMQYATHQWTLEQLADHQATAAKLGCIVNEAFAYTGEHLATGVTEFQVAEFIRERFAEEKIASPDGPIVAVNANASDPHYEPSADRTSAIKQGDWLLIDLWAKGTADGSVYADITWVAYVGDTVPERQQEIFDIVIGARDAALNYLEGAHNQGTTVQGRQADQVARDFISSRGYGEYFTHRLGHSIGFEVHSEAVNLDGFETHDTRRIIPGVCFSIEPGIYLPEFGVRSEIDVFMSANGPYASSPVQHEVVLIKGG</sequence>
<dbReference type="PANTHER" id="PTHR46112:SF3">
    <property type="entry name" value="AMINOPEPTIDASE YPDF"/>
    <property type="match status" value="1"/>
</dbReference>
<accession>A0A381N3B0</accession>
<dbReference type="SUPFAM" id="SSF55920">
    <property type="entry name" value="Creatinase/aminopeptidase"/>
    <property type="match status" value="1"/>
</dbReference>
<dbReference type="AlphaFoldDB" id="A0A381N3B0"/>
<dbReference type="PANTHER" id="PTHR46112">
    <property type="entry name" value="AMINOPEPTIDASE"/>
    <property type="match status" value="1"/>
</dbReference>
<dbReference type="EMBL" id="UINC01000100">
    <property type="protein sequence ID" value="SUZ49071.1"/>
    <property type="molecule type" value="Genomic_DNA"/>
</dbReference>
<evidence type="ECO:0000259" key="1">
    <source>
        <dbReference type="Pfam" id="PF00557"/>
    </source>
</evidence>
<proteinExistence type="predicted"/>
<protein>
    <recommendedName>
        <fullName evidence="1">Peptidase M24 domain-containing protein</fullName>
    </recommendedName>
</protein>
<dbReference type="Gene3D" id="3.90.230.10">
    <property type="entry name" value="Creatinase/methionine aminopeptidase superfamily"/>
    <property type="match status" value="1"/>
</dbReference>
<name>A0A381N3B0_9ZZZZ</name>
<reference evidence="2" key="1">
    <citation type="submission" date="2018-05" db="EMBL/GenBank/DDBJ databases">
        <authorList>
            <person name="Lanie J.A."/>
            <person name="Ng W.-L."/>
            <person name="Kazmierczak K.M."/>
            <person name="Andrzejewski T.M."/>
            <person name="Davidsen T.M."/>
            <person name="Wayne K.J."/>
            <person name="Tettelin H."/>
            <person name="Glass J.I."/>
            <person name="Rusch D."/>
            <person name="Podicherti R."/>
            <person name="Tsui H.-C.T."/>
            <person name="Winkler M.E."/>
        </authorList>
    </citation>
    <scope>NUCLEOTIDE SEQUENCE</scope>
</reference>
<dbReference type="InterPro" id="IPR000994">
    <property type="entry name" value="Pept_M24"/>
</dbReference>
<dbReference type="Pfam" id="PF00557">
    <property type="entry name" value="Peptidase_M24"/>
    <property type="match status" value="1"/>
</dbReference>
<organism evidence="2">
    <name type="scientific">marine metagenome</name>
    <dbReference type="NCBI Taxonomy" id="408172"/>
    <lineage>
        <taxon>unclassified sequences</taxon>
        <taxon>metagenomes</taxon>
        <taxon>ecological metagenomes</taxon>
    </lineage>
</organism>
<gene>
    <name evidence="2" type="ORF">METZ01_LOCUS1925</name>
</gene>
<evidence type="ECO:0000313" key="2">
    <source>
        <dbReference type="EMBL" id="SUZ49071.1"/>
    </source>
</evidence>